<keyword evidence="3" id="KW-0238">DNA-binding</keyword>
<dbReference type="GO" id="GO:0003677">
    <property type="term" value="F:DNA binding"/>
    <property type="evidence" value="ECO:0007669"/>
    <property type="project" value="UniProtKB-KW"/>
</dbReference>
<evidence type="ECO:0000256" key="2">
    <source>
        <dbReference type="ARBA" id="ARBA00023015"/>
    </source>
</evidence>
<keyword evidence="9" id="KW-1185">Reference proteome</keyword>
<feature type="domain" description="AP2/ERF" evidence="7">
    <location>
        <begin position="711"/>
        <end position="767"/>
    </location>
</feature>
<feature type="region of interest" description="Disordered" evidence="6">
    <location>
        <begin position="51"/>
        <end position="73"/>
    </location>
</feature>
<feature type="compositionally biased region" description="Low complexity" evidence="6">
    <location>
        <begin position="107"/>
        <end position="117"/>
    </location>
</feature>
<evidence type="ECO:0000313" key="9">
    <source>
        <dbReference type="Proteomes" id="UP000236333"/>
    </source>
</evidence>
<dbReference type="GO" id="GO:0003700">
    <property type="term" value="F:DNA-binding transcription factor activity"/>
    <property type="evidence" value="ECO:0007669"/>
    <property type="project" value="InterPro"/>
</dbReference>
<evidence type="ECO:0000256" key="6">
    <source>
        <dbReference type="SAM" id="MobiDB-lite"/>
    </source>
</evidence>
<dbReference type="PANTHER" id="PTHR32467">
    <property type="entry name" value="AP2-LIKE ETHYLENE-RESPONSIVE TRANSCRIPTION FACTOR"/>
    <property type="match status" value="1"/>
</dbReference>
<evidence type="ECO:0000256" key="1">
    <source>
        <dbReference type="ARBA" id="ARBA00004123"/>
    </source>
</evidence>
<organism evidence="8 9">
    <name type="scientific">Tetrabaena socialis</name>
    <dbReference type="NCBI Taxonomy" id="47790"/>
    <lineage>
        <taxon>Eukaryota</taxon>
        <taxon>Viridiplantae</taxon>
        <taxon>Chlorophyta</taxon>
        <taxon>core chlorophytes</taxon>
        <taxon>Chlorophyceae</taxon>
        <taxon>CS clade</taxon>
        <taxon>Chlamydomonadales</taxon>
        <taxon>Tetrabaenaceae</taxon>
        <taxon>Tetrabaena</taxon>
    </lineage>
</organism>
<dbReference type="PANTHER" id="PTHR32467:SF90">
    <property type="entry name" value="AP2-LIKE ETHYLENE-RESPONSIVE TRANSCRIPTION FACTOR AIL1"/>
    <property type="match status" value="1"/>
</dbReference>
<feature type="region of interest" description="Disordered" evidence="6">
    <location>
        <begin position="167"/>
        <end position="312"/>
    </location>
</feature>
<gene>
    <name evidence="8" type="ORF">TSOC_002099</name>
</gene>
<evidence type="ECO:0000256" key="5">
    <source>
        <dbReference type="ARBA" id="ARBA00023242"/>
    </source>
</evidence>
<feature type="non-terminal residue" evidence="8">
    <location>
        <position position="1"/>
    </location>
</feature>
<evidence type="ECO:0000313" key="8">
    <source>
        <dbReference type="EMBL" id="PNH11103.1"/>
    </source>
</evidence>
<evidence type="ECO:0000256" key="3">
    <source>
        <dbReference type="ARBA" id="ARBA00023125"/>
    </source>
</evidence>
<reference evidence="8 9" key="1">
    <citation type="journal article" date="2017" name="Mol. Biol. Evol.">
        <title>The 4-celled Tetrabaena socialis nuclear genome reveals the essential components for genetic control of cell number at the origin of multicellularity in the volvocine lineage.</title>
        <authorList>
            <person name="Featherston J."/>
            <person name="Arakaki Y."/>
            <person name="Hanschen E.R."/>
            <person name="Ferris P.J."/>
            <person name="Michod R.E."/>
            <person name="Olson B.J.S.C."/>
            <person name="Nozaki H."/>
            <person name="Durand P.M."/>
        </authorList>
    </citation>
    <scope>NUCLEOTIDE SEQUENCE [LARGE SCALE GENOMIC DNA]</scope>
    <source>
        <strain evidence="8 9">NIES-571</strain>
    </source>
</reference>
<dbReference type="GO" id="GO:0005634">
    <property type="term" value="C:nucleus"/>
    <property type="evidence" value="ECO:0007669"/>
    <property type="project" value="UniProtKB-SubCell"/>
</dbReference>
<dbReference type="AlphaFoldDB" id="A0A2J8AF01"/>
<keyword evidence="5" id="KW-0539">Nucleus</keyword>
<dbReference type="Proteomes" id="UP000236333">
    <property type="component" value="Unassembled WGS sequence"/>
</dbReference>
<feature type="compositionally biased region" description="Low complexity" evidence="6">
    <location>
        <begin position="167"/>
        <end position="179"/>
    </location>
</feature>
<evidence type="ECO:0000256" key="4">
    <source>
        <dbReference type="ARBA" id="ARBA00023163"/>
    </source>
</evidence>
<proteinExistence type="predicted"/>
<feature type="compositionally biased region" description="Low complexity" evidence="6">
    <location>
        <begin position="124"/>
        <end position="148"/>
    </location>
</feature>
<dbReference type="InterPro" id="IPR016177">
    <property type="entry name" value="DNA-bd_dom_sf"/>
</dbReference>
<feature type="region of interest" description="Disordered" evidence="6">
    <location>
        <begin position="107"/>
        <end position="148"/>
    </location>
</feature>
<sequence length="897" mass="92515">CHLDHSLIDEVATTGAGGGGGGGCPLLANNPFDPAADAACASGSPLPSGAHPYPYAHHLQPPPTASLDHQPDPTVDRLLSMGSADLCLLDRLFVPEGLDQALATTSAPGAGLAGSPGLNESRLQKQAQQAQTNKTAISTSTSSTPSTNNLYTIRPILILLIISSSKSSMATPTSPTSNTLTWTITTRHPPTLSACGHRRPSPLTPPAAMDHQGSPGYNGTPAEHQQHQHQHHQQQHHQQQQQQEQPAYATRHSTAGAGPSAALPHDGGGHAAAPWYGAAAEPQQHMPPQQQQQLEMRQHQQRLPPQQQPGRQAHALIPQQIELHGQLSPRPQHPYGNHDFQQAQAQALRLPQPASEPIVRTQLPAAPPADYGRQRQTSAMSVISDGGVVLLDLLAYGGDAGGTADMPCARGGGGGLYGGGGVDTEVHGATMALTVNWDDDGGGSINGSHARMPAATAAAAASFGGSGDGRLFSSGGGGGGMGDGGMPGPGLALPARAPRRRHLRVHTRTGLNGVREDGGKTSLPNGRSAQGFRDDALAAADVGATAIGGGAAAIQAATARTRAPKRNATFMALAPFSGSGGGEADASVEAPTGTVAVEEGAAAAKEHDGAAQRSSCYRGVTRHRRSGRWEAHLWVKSIGRQVYLGGYEEEAHAAEAFDVVALKCKGPRAVRTNFPLPRYLGLLAALEAVSLDELIMAVRRQSQGFSRGSSAFRGVTAHPSGRWESRIGIPGSKHIYLGLFGQERQAAAAYDRSLVRLRGAAAATNFPMGEYRRELAEYHAVQQASTARGLLLLDAHMLPLTRPGPELEKWVKAGFRAFPHLAAEAAATDPEADMLEASAAVKAAVGPAADIGAGASIDTCSLSPMEAVLAIAAAAAAAAAATMAASAEVAAAGDAAV</sequence>
<protein>
    <submittedName>
        <fullName evidence="8">AP2-like ethylene-responsive transcription factor PLT1</fullName>
    </submittedName>
</protein>
<comment type="subcellular location">
    <subcellularLocation>
        <location evidence="1">Nucleus</location>
    </subcellularLocation>
</comment>
<dbReference type="Gene3D" id="3.30.730.10">
    <property type="entry name" value="AP2/ERF domain"/>
    <property type="match status" value="2"/>
</dbReference>
<dbReference type="EMBL" id="PGGS01000038">
    <property type="protein sequence ID" value="PNH11103.1"/>
    <property type="molecule type" value="Genomic_DNA"/>
</dbReference>
<feature type="compositionally biased region" description="Gly residues" evidence="6">
    <location>
        <begin position="471"/>
        <end position="488"/>
    </location>
</feature>
<evidence type="ECO:0000259" key="7">
    <source>
        <dbReference type="PROSITE" id="PS51032"/>
    </source>
</evidence>
<dbReference type="SMART" id="SM00380">
    <property type="entry name" value="AP2"/>
    <property type="match status" value="2"/>
</dbReference>
<dbReference type="PRINTS" id="PR00367">
    <property type="entry name" value="ETHRSPELEMNT"/>
</dbReference>
<accession>A0A2J8AF01</accession>
<dbReference type="InterPro" id="IPR001471">
    <property type="entry name" value="AP2/ERF_dom"/>
</dbReference>
<feature type="region of interest" description="Disordered" evidence="6">
    <location>
        <begin position="471"/>
        <end position="527"/>
    </location>
</feature>
<name>A0A2J8AF01_9CHLO</name>
<feature type="compositionally biased region" description="Basic residues" evidence="6">
    <location>
        <begin position="497"/>
        <end position="507"/>
    </location>
</feature>
<keyword evidence="4" id="KW-0804">Transcription</keyword>
<comment type="caution">
    <text evidence="8">The sequence shown here is derived from an EMBL/GenBank/DDBJ whole genome shotgun (WGS) entry which is preliminary data.</text>
</comment>
<dbReference type="CDD" id="cd00018">
    <property type="entry name" value="AP2"/>
    <property type="match status" value="2"/>
</dbReference>
<dbReference type="InterPro" id="IPR036955">
    <property type="entry name" value="AP2/ERF_dom_sf"/>
</dbReference>
<dbReference type="SUPFAM" id="SSF54171">
    <property type="entry name" value="DNA-binding domain"/>
    <property type="match status" value="2"/>
</dbReference>
<dbReference type="PROSITE" id="PS51032">
    <property type="entry name" value="AP2_ERF"/>
    <property type="match status" value="2"/>
</dbReference>
<feature type="compositionally biased region" description="Low complexity" evidence="6">
    <location>
        <begin position="271"/>
        <end position="312"/>
    </location>
</feature>
<keyword evidence="2" id="KW-0805">Transcription regulation</keyword>
<feature type="non-terminal residue" evidence="8">
    <location>
        <position position="897"/>
    </location>
</feature>
<dbReference type="OrthoDB" id="207175at2759"/>
<feature type="compositionally biased region" description="Low complexity" evidence="6">
    <location>
        <begin position="236"/>
        <end position="245"/>
    </location>
</feature>
<feature type="domain" description="AP2/ERF" evidence="7">
    <location>
        <begin position="616"/>
        <end position="675"/>
    </location>
</feature>